<gene>
    <name evidence="1" type="ORF">TTHERM_001351043</name>
</gene>
<dbReference type="Proteomes" id="UP000009168">
    <property type="component" value="Unassembled WGS sequence"/>
</dbReference>
<proteinExistence type="predicted"/>
<accession>W7X7J0</accession>
<dbReference type="RefSeq" id="XP_012654144.1">
    <property type="nucleotide sequence ID" value="XM_012798690.1"/>
</dbReference>
<name>W7X7J0_TETTS</name>
<sequence length="117" mass="13850">MIQSNIQERKLNVSNNACKDQSFLSIKSLKNSNKNMKTIANIIQWQKKYQKFKRINRKENIQIITLKKGIIKLIILTKQVIQLKLPQLRFQGKICLIQQSKIKQTKFNQKLVRIVEN</sequence>
<dbReference type="KEGG" id="tet:TTHERM_001351043"/>
<keyword evidence="2" id="KW-1185">Reference proteome</keyword>
<dbReference type="GeneID" id="24442208"/>
<dbReference type="InParanoid" id="W7X7J0"/>
<evidence type="ECO:0000313" key="2">
    <source>
        <dbReference type="Proteomes" id="UP000009168"/>
    </source>
</evidence>
<dbReference type="AlphaFoldDB" id="W7X7J0"/>
<evidence type="ECO:0000313" key="1">
    <source>
        <dbReference type="EMBL" id="EWS73322.1"/>
    </source>
</evidence>
<protein>
    <submittedName>
        <fullName evidence="1">Uncharacterized protein</fullName>
    </submittedName>
</protein>
<organism evidence="1 2">
    <name type="scientific">Tetrahymena thermophila (strain SB210)</name>
    <dbReference type="NCBI Taxonomy" id="312017"/>
    <lineage>
        <taxon>Eukaryota</taxon>
        <taxon>Sar</taxon>
        <taxon>Alveolata</taxon>
        <taxon>Ciliophora</taxon>
        <taxon>Intramacronucleata</taxon>
        <taxon>Oligohymenophorea</taxon>
        <taxon>Hymenostomatida</taxon>
        <taxon>Tetrahymenina</taxon>
        <taxon>Tetrahymenidae</taxon>
        <taxon>Tetrahymena</taxon>
    </lineage>
</organism>
<dbReference type="EMBL" id="GG662624">
    <property type="protein sequence ID" value="EWS73322.1"/>
    <property type="molecule type" value="Genomic_DNA"/>
</dbReference>
<reference evidence="2" key="1">
    <citation type="journal article" date="2006" name="PLoS Biol.">
        <title>Macronuclear genome sequence of the ciliate Tetrahymena thermophila, a model eukaryote.</title>
        <authorList>
            <person name="Eisen J.A."/>
            <person name="Coyne R.S."/>
            <person name="Wu M."/>
            <person name="Wu D."/>
            <person name="Thiagarajan M."/>
            <person name="Wortman J.R."/>
            <person name="Badger J.H."/>
            <person name="Ren Q."/>
            <person name="Amedeo P."/>
            <person name="Jones K.M."/>
            <person name="Tallon L.J."/>
            <person name="Delcher A.L."/>
            <person name="Salzberg S.L."/>
            <person name="Silva J.C."/>
            <person name="Haas B.J."/>
            <person name="Majoros W.H."/>
            <person name="Farzad M."/>
            <person name="Carlton J.M."/>
            <person name="Smith R.K. Jr."/>
            <person name="Garg J."/>
            <person name="Pearlman R.E."/>
            <person name="Karrer K.M."/>
            <person name="Sun L."/>
            <person name="Manning G."/>
            <person name="Elde N.C."/>
            <person name="Turkewitz A.P."/>
            <person name="Asai D.J."/>
            <person name="Wilkes D.E."/>
            <person name="Wang Y."/>
            <person name="Cai H."/>
            <person name="Collins K."/>
            <person name="Stewart B.A."/>
            <person name="Lee S.R."/>
            <person name="Wilamowska K."/>
            <person name="Weinberg Z."/>
            <person name="Ruzzo W.L."/>
            <person name="Wloga D."/>
            <person name="Gaertig J."/>
            <person name="Frankel J."/>
            <person name="Tsao C.-C."/>
            <person name="Gorovsky M.A."/>
            <person name="Keeling P.J."/>
            <person name="Waller R.F."/>
            <person name="Patron N.J."/>
            <person name="Cherry J.M."/>
            <person name="Stover N.A."/>
            <person name="Krieger C.J."/>
            <person name="del Toro C."/>
            <person name="Ryder H.F."/>
            <person name="Williamson S.C."/>
            <person name="Barbeau R.A."/>
            <person name="Hamilton E.P."/>
            <person name="Orias E."/>
        </authorList>
    </citation>
    <scope>NUCLEOTIDE SEQUENCE [LARGE SCALE GENOMIC DNA]</scope>
    <source>
        <strain evidence="2">SB210</strain>
    </source>
</reference>